<proteinExistence type="inferred from homology"/>
<dbReference type="Gene3D" id="3.30.450.60">
    <property type="match status" value="1"/>
</dbReference>
<evidence type="ECO:0000256" key="4">
    <source>
        <dbReference type="ARBA" id="ARBA00023136"/>
    </source>
</evidence>
<dbReference type="CDD" id="cd14837">
    <property type="entry name" value="AP3_Mu_N"/>
    <property type="match status" value="1"/>
</dbReference>
<evidence type="ECO:0000256" key="6">
    <source>
        <dbReference type="PIRNR" id="PIRNR005992"/>
    </source>
</evidence>
<dbReference type="PROSITE" id="PS51072">
    <property type="entry name" value="MHD"/>
    <property type="match status" value="1"/>
</dbReference>
<dbReference type="SUPFAM" id="SSF49447">
    <property type="entry name" value="Second domain of Mu2 adaptin subunit (ap50) of ap2 adaptor"/>
    <property type="match status" value="1"/>
</dbReference>
<keyword evidence="5" id="KW-0168">Coated pit</keyword>
<dbReference type="InterPro" id="IPR011012">
    <property type="entry name" value="Longin-like_dom_sf"/>
</dbReference>
<gene>
    <name evidence="8" type="ORF">D915_003438</name>
</gene>
<dbReference type="InterPro" id="IPR022775">
    <property type="entry name" value="AP_mu_sigma_su"/>
</dbReference>
<dbReference type="SUPFAM" id="SSF64356">
    <property type="entry name" value="SNARE-like"/>
    <property type="match status" value="1"/>
</dbReference>
<keyword evidence="4" id="KW-0472">Membrane</keyword>
<comment type="similarity">
    <text evidence="6">Belongs to the adaptor complexes medium subunit family.</text>
</comment>
<evidence type="ECO:0000313" key="9">
    <source>
        <dbReference type="Proteomes" id="UP000230066"/>
    </source>
</evidence>
<accession>A0A4E0RUR9</accession>
<dbReference type="InterPro" id="IPR050431">
    <property type="entry name" value="Adaptor_comp_med_subunit"/>
</dbReference>
<evidence type="ECO:0000259" key="7">
    <source>
        <dbReference type="PROSITE" id="PS51072"/>
    </source>
</evidence>
<dbReference type="CDD" id="cd09252">
    <property type="entry name" value="AP-3_Mu3_Cterm"/>
    <property type="match status" value="1"/>
</dbReference>
<comment type="caution">
    <text evidence="8">The sequence shown here is derived from an EMBL/GenBank/DDBJ whole genome shotgun (WGS) entry which is preliminary data.</text>
</comment>
<feature type="domain" description="MHD" evidence="7">
    <location>
        <begin position="177"/>
        <end position="416"/>
    </location>
</feature>
<keyword evidence="3 6" id="KW-0653">Protein transport</keyword>
<dbReference type="Pfam" id="PF01217">
    <property type="entry name" value="Clat_adaptor_s"/>
    <property type="match status" value="1"/>
</dbReference>
<dbReference type="AlphaFoldDB" id="A0A4E0RUR9"/>
<organism evidence="8 9">
    <name type="scientific">Fasciola hepatica</name>
    <name type="common">Liver fluke</name>
    <dbReference type="NCBI Taxonomy" id="6192"/>
    <lineage>
        <taxon>Eukaryota</taxon>
        <taxon>Metazoa</taxon>
        <taxon>Spiralia</taxon>
        <taxon>Lophotrochozoa</taxon>
        <taxon>Platyhelminthes</taxon>
        <taxon>Trematoda</taxon>
        <taxon>Digenea</taxon>
        <taxon>Plagiorchiida</taxon>
        <taxon>Echinostomata</taxon>
        <taxon>Echinostomatoidea</taxon>
        <taxon>Fasciolidae</taxon>
        <taxon>Fasciola</taxon>
    </lineage>
</organism>
<keyword evidence="9" id="KW-1185">Reference proteome</keyword>
<dbReference type="EMBL" id="JXXN02001003">
    <property type="protein sequence ID" value="THD25758.1"/>
    <property type="molecule type" value="Genomic_DNA"/>
</dbReference>
<dbReference type="PIRSF" id="PIRSF005992">
    <property type="entry name" value="Clathrin_mu"/>
    <property type="match status" value="1"/>
</dbReference>
<protein>
    <submittedName>
        <fullName evidence="8">AP-3 complex subunit mu-1</fullName>
    </submittedName>
</protein>
<dbReference type="Pfam" id="PF00928">
    <property type="entry name" value="Adap_comp_sub"/>
    <property type="match status" value="1"/>
</dbReference>
<dbReference type="InterPro" id="IPR001392">
    <property type="entry name" value="Clathrin_mu"/>
</dbReference>
<name>A0A4E0RUR9_FASHE</name>
<dbReference type="GO" id="GO:0016192">
    <property type="term" value="P:vesicle-mediated transport"/>
    <property type="evidence" value="ECO:0007669"/>
    <property type="project" value="InterPro"/>
</dbReference>
<dbReference type="InterPro" id="IPR036168">
    <property type="entry name" value="AP2_Mu_C_sf"/>
</dbReference>
<dbReference type="FunFam" id="3.30.450.60:FF:000002">
    <property type="entry name" value="AP-2 complex subunit mu, putative"/>
    <property type="match status" value="1"/>
</dbReference>
<dbReference type="PRINTS" id="PR00314">
    <property type="entry name" value="CLATHRINADPT"/>
</dbReference>
<dbReference type="InterPro" id="IPR028565">
    <property type="entry name" value="MHD"/>
</dbReference>
<dbReference type="GO" id="GO:0030131">
    <property type="term" value="C:clathrin adaptor complex"/>
    <property type="evidence" value="ECO:0007669"/>
    <property type="project" value="UniProtKB-UniRule"/>
</dbReference>
<dbReference type="InterPro" id="IPR018240">
    <property type="entry name" value="Clathrin_mu_CS"/>
</dbReference>
<dbReference type="PANTHER" id="PTHR10529">
    <property type="entry name" value="AP COMPLEX SUBUNIT MU"/>
    <property type="match status" value="1"/>
</dbReference>
<evidence type="ECO:0000313" key="8">
    <source>
        <dbReference type="EMBL" id="THD25758.1"/>
    </source>
</evidence>
<evidence type="ECO:0000256" key="1">
    <source>
        <dbReference type="ARBA" id="ARBA00004277"/>
    </source>
</evidence>
<evidence type="ECO:0000256" key="5">
    <source>
        <dbReference type="ARBA" id="ARBA00023176"/>
    </source>
</evidence>
<dbReference type="GO" id="GO:0005905">
    <property type="term" value="C:clathrin-coated pit"/>
    <property type="evidence" value="ECO:0007669"/>
    <property type="project" value="UniProtKB-KW"/>
</dbReference>
<comment type="subcellular location">
    <subcellularLocation>
        <location evidence="1">Membrane</location>
        <location evidence="1">Coated pit</location>
        <topology evidence="1">Peripheral membrane protein</topology>
        <orientation evidence="1">Cytoplasmic side</orientation>
    </subcellularLocation>
</comment>
<dbReference type="PROSITE" id="PS00991">
    <property type="entry name" value="CLAT_ADAPTOR_M_2"/>
    <property type="match status" value="1"/>
</dbReference>
<dbReference type="GO" id="GO:0006886">
    <property type="term" value="P:intracellular protein transport"/>
    <property type="evidence" value="ECO:0007669"/>
    <property type="project" value="UniProtKB-UniRule"/>
</dbReference>
<evidence type="ECO:0000256" key="2">
    <source>
        <dbReference type="ARBA" id="ARBA00022448"/>
    </source>
</evidence>
<reference evidence="8" key="1">
    <citation type="submission" date="2019-03" db="EMBL/GenBank/DDBJ databases">
        <title>Improved annotation for the trematode Fasciola hepatica.</title>
        <authorList>
            <person name="Choi Y.-J."/>
            <person name="Martin J."/>
            <person name="Mitreva M."/>
        </authorList>
    </citation>
    <scope>NUCLEOTIDE SEQUENCE [LARGE SCALE GENOMIC DNA]</scope>
</reference>
<dbReference type="Proteomes" id="UP000230066">
    <property type="component" value="Unassembled WGS sequence"/>
</dbReference>
<keyword evidence="2 6" id="KW-0813">Transport</keyword>
<sequence length="417" mass="46709">MIQSLFIVNRSGDVCLEKHWVRVTPKSVCDAISESSVDAASSQQSAPVMELSNTNLCHIIKDDLWFVAVFVNEFPPLLVVEFLNSVCTILEEYFGVISEASVRDNTVCIFEILDEMLDGGFPLTTEPNILREIVRPPNLIKAFTEAVVGKNSMVSSFLPACQLSNVRWRRSGVKYTNNELYFDMIESVDAIIDRSGNTILKAVHGSIECHTKLSGVPDLTLAFSNHRLIDDASLHPCVRFLRWKRERVLSFIPPDGHFCLMNYEVNCLSPLTLPISIRHNIVLKESGSRLDLIVMSKTLNRVMEAVKITIIMPPGVVNVHCTPSTGRTNFDVNKRIFDWDIGRIESKNPNPSLRGQVVLQSGLAVSPENPSLVVSFSVPQHAISGLKIARVDLYSEKYKPFKGVKYLTRSGKYEIRT</sequence>
<dbReference type="Gene3D" id="2.60.40.1170">
    <property type="entry name" value="Mu homology domain, subdomain B"/>
    <property type="match status" value="2"/>
</dbReference>
<evidence type="ECO:0000256" key="3">
    <source>
        <dbReference type="ARBA" id="ARBA00022927"/>
    </source>
</evidence>